<dbReference type="EMBL" id="QGKV02001556">
    <property type="protein sequence ID" value="KAF3519528.1"/>
    <property type="molecule type" value="Genomic_DNA"/>
</dbReference>
<protein>
    <submittedName>
        <fullName evidence="2">Uncharacterized protein</fullName>
    </submittedName>
</protein>
<evidence type="ECO:0000313" key="3">
    <source>
        <dbReference type="Proteomes" id="UP000266723"/>
    </source>
</evidence>
<feature type="region of interest" description="Disordered" evidence="1">
    <location>
        <begin position="1"/>
        <end position="40"/>
    </location>
</feature>
<proteinExistence type="predicted"/>
<gene>
    <name evidence="2" type="ORF">DY000_02063461</name>
</gene>
<feature type="compositionally biased region" description="Low complexity" evidence="1">
    <location>
        <begin position="9"/>
        <end position="23"/>
    </location>
</feature>
<evidence type="ECO:0000313" key="2">
    <source>
        <dbReference type="EMBL" id="KAF3519528.1"/>
    </source>
</evidence>
<reference evidence="2 3" key="1">
    <citation type="journal article" date="2020" name="BMC Genomics">
        <title>Intraspecific diversification of the crop wild relative Brassica cretica Lam. using demographic model selection.</title>
        <authorList>
            <person name="Kioukis A."/>
            <person name="Michalopoulou V.A."/>
            <person name="Briers L."/>
            <person name="Pirintsos S."/>
            <person name="Studholme D.J."/>
            <person name="Pavlidis P."/>
            <person name="Sarris P.F."/>
        </authorList>
    </citation>
    <scope>NUCLEOTIDE SEQUENCE [LARGE SCALE GENOMIC DNA]</scope>
    <source>
        <strain evidence="3">cv. PFS-1207/04</strain>
    </source>
</reference>
<organism evidence="2 3">
    <name type="scientific">Brassica cretica</name>
    <name type="common">Mustard</name>
    <dbReference type="NCBI Taxonomy" id="69181"/>
    <lineage>
        <taxon>Eukaryota</taxon>
        <taxon>Viridiplantae</taxon>
        <taxon>Streptophyta</taxon>
        <taxon>Embryophyta</taxon>
        <taxon>Tracheophyta</taxon>
        <taxon>Spermatophyta</taxon>
        <taxon>Magnoliopsida</taxon>
        <taxon>eudicotyledons</taxon>
        <taxon>Gunneridae</taxon>
        <taxon>Pentapetalae</taxon>
        <taxon>rosids</taxon>
        <taxon>malvids</taxon>
        <taxon>Brassicales</taxon>
        <taxon>Brassicaceae</taxon>
        <taxon>Brassiceae</taxon>
        <taxon>Brassica</taxon>
    </lineage>
</organism>
<sequence length="78" mass="8322">MSNAEKVISGGASSSSHSVFGEGTATEASDEFTVTTEEEGEVRSGTLFELDLLDCPVCCHALTRPVFQVSVLFTFFLV</sequence>
<comment type="caution">
    <text evidence="2">The sequence shown here is derived from an EMBL/GenBank/DDBJ whole genome shotgun (WGS) entry which is preliminary data.</text>
</comment>
<dbReference type="Proteomes" id="UP000266723">
    <property type="component" value="Unassembled WGS sequence"/>
</dbReference>
<evidence type="ECO:0000256" key="1">
    <source>
        <dbReference type="SAM" id="MobiDB-lite"/>
    </source>
</evidence>
<accession>A0ABQ7AZT5</accession>
<keyword evidence="3" id="KW-1185">Reference proteome</keyword>
<name>A0ABQ7AZT5_BRACR</name>